<dbReference type="PROSITE" id="PS50181">
    <property type="entry name" value="FBOX"/>
    <property type="match status" value="1"/>
</dbReference>
<name>A0ABD1XIM1_9MARC</name>
<evidence type="ECO:0000259" key="1">
    <source>
        <dbReference type="PROSITE" id="PS50181"/>
    </source>
</evidence>
<dbReference type="PANTHER" id="PTHR31672">
    <property type="entry name" value="BNACNNG10540D PROTEIN"/>
    <property type="match status" value="1"/>
</dbReference>
<dbReference type="AlphaFoldDB" id="A0ABD1XIM1"/>
<dbReference type="EMBL" id="JBHFFA010000008">
    <property type="protein sequence ID" value="KAL2608594.1"/>
    <property type="molecule type" value="Genomic_DNA"/>
</dbReference>
<keyword evidence="3" id="KW-1185">Reference proteome</keyword>
<dbReference type="InterPro" id="IPR001810">
    <property type="entry name" value="F-box_dom"/>
</dbReference>
<reference evidence="2 3" key="1">
    <citation type="submission" date="2024-09" db="EMBL/GenBank/DDBJ databases">
        <title>Chromosome-scale assembly of Riccia fluitans.</title>
        <authorList>
            <person name="Paukszto L."/>
            <person name="Sawicki J."/>
            <person name="Karawczyk K."/>
            <person name="Piernik-Szablinska J."/>
            <person name="Szczecinska M."/>
            <person name="Mazdziarz M."/>
        </authorList>
    </citation>
    <scope>NUCLEOTIDE SEQUENCE [LARGE SCALE GENOMIC DNA]</scope>
    <source>
        <strain evidence="2">Rf_01</strain>
        <tissue evidence="2">Aerial parts of the thallus</tissue>
    </source>
</reference>
<proteinExistence type="predicted"/>
<comment type="caution">
    <text evidence="2">The sequence shown here is derived from an EMBL/GenBank/DDBJ whole genome shotgun (WGS) entry which is preliminary data.</text>
</comment>
<protein>
    <recommendedName>
        <fullName evidence="1">F-box domain-containing protein</fullName>
    </recommendedName>
</protein>
<dbReference type="Proteomes" id="UP001605036">
    <property type="component" value="Unassembled WGS sequence"/>
</dbReference>
<evidence type="ECO:0000313" key="3">
    <source>
        <dbReference type="Proteomes" id="UP001605036"/>
    </source>
</evidence>
<evidence type="ECO:0000313" key="2">
    <source>
        <dbReference type="EMBL" id="KAL2608594.1"/>
    </source>
</evidence>
<dbReference type="PANTHER" id="PTHR31672:SF2">
    <property type="entry name" value="F-BOX DOMAIN-CONTAINING PROTEIN"/>
    <property type="match status" value="1"/>
</dbReference>
<gene>
    <name evidence="2" type="ORF">R1flu_027167</name>
</gene>
<feature type="domain" description="F-box" evidence="1">
    <location>
        <begin position="57"/>
        <end position="109"/>
    </location>
</feature>
<accession>A0ABD1XIM1</accession>
<dbReference type="InterPro" id="IPR050796">
    <property type="entry name" value="SCF_F-box_component"/>
</dbReference>
<sequence length="328" mass="36951">MKLKWKSCNSFSWGGTDVLKKIMVKLKILKRTKVKNLSDDKIIHLDEPSEEIIEDESGSLPELPEEIVGKIMSMIPFPYIINVCNLGKEWNSKLPGRVINPENRNFRVMVKSASVNWPTYFPLILDKSKGVFMGLDRGSGTWVRIRLNGYISRVFNQETWKVHGGITGLGNLLCDMTEGPVAKLIVYNLFTGASRFLPQLDYALQVTNYVIHPGTARSGISTGKPIYMFSDGLESYKILLILEKIGQIEEQRNVCKLYTSLYQSRRDSWTTKLSILPSRPTMNTGGGVYWNGDVYITGSSILDESLEVCGCVCVWRANVGVKFCIRMG</sequence>
<organism evidence="2 3">
    <name type="scientific">Riccia fluitans</name>
    <dbReference type="NCBI Taxonomy" id="41844"/>
    <lineage>
        <taxon>Eukaryota</taxon>
        <taxon>Viridiplantae</taxon>
        <taxon>Streptophyta</taxon>
        <taxon>Embryophyta</taxon>
        <taxon>Marchantiophyta</taxon>
        <taxon>Marchantiopsida</taxon>
        <taxon>Marchantiidae</taxon>
        <taxon>Marchantiales</taxon>
        <taxon>Ricciaceae</taxon>
        <taxon>Riccia</taxon>
    </lineage>
</organism>